<feature type="transmembrane region" description="Helical" evidence="7">
    <location>
        <begin position="182"/>
        <end position="204"/>
    </location>
</feature>
<feature type="transmembrane region" description="Helical" evidence="7">
    <location>
        <begin position="6"/>
        <end position="35"/>
    </location>
</feature>
<dbReference type="AlphaFoldDB" id="A0A1M6K962"/>
<evidence type="ECO:0000256" key="2">
    <source>
        <dbReference type="ARBA" id="ARBA00022475"/>
    </source>
</evidence>
<sequence>MTAALIGFALVLVLVLVRLPIVFAMGLVGTLGYAYERGGSIFDERGIKAAMSMVGRQITDTAQDYGLSVVPLFILMGLFVNKGGMAKELYAVSNAFLGHMRGGIAMATVAACGGFSAICGSSLATAATMSKVAMPEMRRYGYSDELSTASIAAGGTLGILIPPSVILVIYGLLTETSIGKLFMAGILPGTLGILFYLGAVRWTVWRNPDSGPAGERAGWGQRLLALKSVWAVLLLFFLVIGGLYGAFDFEPLNLTFSPTEAAGMGAMGAFLIALFRGGLTVKSTFEVLKETSFTAAALFSVLIGAQIFSNFINLAGLPEALIAMVTAYDVPNFMVILMILGIYIILGCVFESLSMLLLTVPIFFPLVVSLGYDPIWFGIVVVVVTEISLITPPVGLNVFILKGVVGDVSTATIFRGVTPFWIADIFRLALIVLVPWIVLVLPEQMGAIGH</sequence>
<dbReference type="Proteomes" id="UP000183982">
    <property type="component" value="Unassembled WGS sequence"/>
</dbReference>
<keyword evidence="4 7" id="KW-0812">Transmembrane</keyword>
<dbReference type="NCBIfam" id="TIGR00786">
    <property type="entry name" value="dctM"/>
    <property type="match status" value="1"/>
</dbReference>
<dbReference type="GO" id="GO:0005886">
    <property type="term" value="C:plasma membrane"/>
    <property type="evidence" value="ECO:0007669"/>
    <property type="project" value="UniProtKB-SubCell"/>
</dbReference>
<evidence type="ECO:0000313" key="9">
    <source>
        <dbReference type="EMBL" id="SHJ55501.1"/>
    </source>
</evidence>
<organism evidence="9 10">
    <name type="scientific">Shimia gijangensis</name>
    <dbReference type="NCBI Taxonomy" id="1470563"/>
    <lineage>
        <taxon>Bacteria</taxon>
        <taxon>Pseudomonadati</taxon>
        <taxon>Pseudomonadota</taxon>
        <taxon>Alphaproteobacteria</taxon>
        <taxon>Rhodobacterales</taxon>
        <taxon>Roseobacteraceae</taxon>
    </lineage>
</organism>
<keyword evidence="5 7" id="KW-1133">Transmembrane helix</keyword>
<feature type="domain" description="TRAP C4-dicarboxylate transport system permease DctM subunit" evidence="8">
    <location>
        <begin position="8"/>
        <end position="437"/>
    </location>
</feature>
<dbReference type="Pfam" id="PF06808">
    <property type="entry name" value="DctM"/>
    <property type="match status" value="1"/>
</dbReference>
<comment type="function">
    <text evidence="7">Part of the tripartite ATP-independent periplasmic (TRAP) transport system.</text>
</comment>
<reference evidence="10" key="1">
    <citation type="submission" date="2016-11" db="EMBL/GenBank/DDBJ databases">
        <authorList>
            <person name="Varghese N."/>
            <person name="Submissions S."/>
        </authorList>
    </citation>
    <scope>NUCLEOTIDE SEQUENCE [LARGE SCALE GENOMIC DNA]</scope>
    <source>
        <strain evidence="10">DSM 100564</strain>
    </source>
</reference>
<evidence type="ECO:0000256" key="5">
    <source>
        <dbReference type="ARBA" id="ARBA00022989"/>
    </source>
</evidence>
<evidence type="ECO:0000259" key="8">
    <source>
        <dbReference type="Pfam" id="PF06808"/>
    </source>
</evidence>
<keyword evidence="7" id="KW-0813">Transport</keyword>
<accession>A0A1M6K962</accession>
<dbReference type="RefSeq" id="WP_073252185.1">
    <property type="nucleotide sequence ID" value="NZ_FQZQ01000010.1"/>
</dbReference>
<keyword evidence="3 7" id="KW-0997">Cell inner membrane</keyword>
<dbReference type="OrthoDB" id="9790209at2"/>
<evidence type="ECO:0000256" key="1">
    <source>
        <dbReference type="ARBA" id="ARBA00004429"/>
    </source>
</evidence>
<keyword evidence="6 7" id="KW-0472">Membrane</keyword>
<feature type="transmembrane region" description="Helical" evidence="7">
    <location>
        <begin position="335"/>
        <end position="368"/>
    </location>
</feature>
<feature type="transmembrane region" description="Helical" evidence="7">
    <location>
        <begin position="293"/>
        <end position="315"/>
    </location>
</feature>
<dbReference type="STRING" id="1470563.SAMN05444000_11035"/>
<dbReference type="InterPro" id="IPR010656">
    <property type="entry name" value="DctM"/>
</dbReference>
<gene>
    <name evidence="9" type="ORF">SAMN05444000_11035</name>
</gene>
<dbReference type="PANTHER" id="PTHR33362">
    <property type="entry name" value="SIALIC ACID TRAP TRANSPORTER PERMEASE PROTEIN SIAT-RELATED"/>
    <property type="match status" value="1"/>
</dbReference>
<comment type="subcellular location">
    <subcellularLocation>
        <location evidence="1 7">Cell inner membrane</location>
        <topology evidence="1 7">Multi-pass membrane protein</topology>
    </subcellularLocation>
</comment>
<dbReference type="EMBL" id="FQZQ01000010">
    <property type="protein sequence ID" value="SHJ55501.1"/>
    <property type="molecule type" value="Genomic_DNA"/>
</dbReference>
<dbReference type="PIRSF" id="PIRSF006066">
    <property type="entry name" value="HI0050"/>
    <property type="match status" value="1"/>
</dbReference>
<dbReference type="InterPro" id="IPR004681">
    <property type="entry name" value="TRAP_DctM"/>
</dbReference>
<feature type="transmembrane region" description="Helical" evidence="7">
    <location>
        <begin position="65"/>
        <end position="84"/>
    </location>
</feature>
<evidence type="ECO:0000256" key="3">
    <source>
        <dbReference type="ARBA" id="ARBA00022519"/>
    </source>
</evidence>
<dbReference type="GO" id="GO:0022857">
    <property type="term" value="F:transmembrane transporter activity"/>
    <property type="evidence" value="ECO:0007669"/>
    <property type="project" value="UniProtKB-UniRule"/>
</dbReference>
<feature type="transmembrane region" description="Helical" evidence="7">
    <location>
        <begin position="148"/>
        <end position="170"/>
    </location>
</feature>
<keyword evidence="2" id="KW-1003">Cell membrane</keyword>
<dbReference type="PANTHER" id="PTHR33362:SF5">
    <property type="entry name" value="C4-DICARBOXYLATE TRAP TRANSPORTER LARGE PERMEASE PROTEIN DCTM"/>
    <property type="match status" value="1"/>
</dbReference>
<evidence type="ECO:0000256" key="4">
    <source>
        <dbReference type="ARBA" id="ARBA00022692"/>
    </source>
</evidence>
<feature type="transmembrane region" description="Helical" evidence="7">
    <location>
        <begin position="420"/>
        <end position="441"/>
    </location>
</feature>
<name>A0A1M6K962_9RHOB</name>
<feature type="transmembrane region" description="Helical" evidence="7">
    <location>
        <begin position="224"/>
        <end position="247"/>
    </location>
</feature>
<comment type="similarity">
    <text evidence="7">Belongs to the TRAP transporter large permease family.</text>
</comment>
<feature type="transmembrane region" description="Helical" evidence="7">
    <location>
        <begin position="104"/>
        <end position="127"/>
    </location>
</feature>
<feature type="transmembrane region" description="Helical" evidence="7">
    <location>
        <begin position="375"/>
        <end position="400"/>
    </location>
</feature>
<proteinExistence type="inferred from homology"/>
<keyword evidence="10" id="KW-1185">Reference proteome</keyword>
<comment type="subunit">
    <text evidence="7">The complex comprises the extracytoplasmic solute receptor protein and the two transmembrane proteins.</text>
</comment>
<evidence type="ECO:0000256" key="7">
    <source>
        <dbReference type="RuleBase" id="RU369079"/>
    </source>
</evidence>
<feature type="transmembrane region" description="Helical" evidence="7">
    <location>
        <begin position="262"/>
        <end position="281"/>
    </location>
</feature>
<evidence type="ECO:0000256" key="6">
    <source>
        <dbReference type="ARBA" id="ARBA00023136"/>
    </source>
</evidence>
<evidence type="ECO:0000313" key="10">
    <source>
        <dbReference type="Proteomes" id="UP000183982"/>
    </source>
</evidence>
<protein>
    <recommendedName>
        <fullName evidence="7">TRAP transporter large permease protein</fullName>
    </recommendedName>
</protein>